<organism evidence="1">
    <name type="scientific">marine metagenome</name>
    <dbReference type="NCBI Taxonomy" id="408172"/>
    <lineage>
        <taxon>unclassified sequences</taxon>
        <taxon>metagenomes</taxon>
        <taxon>ecological metagenomes</taxon>
    </lineage>
</organism>
<proteinExistence type="predicted"/>
<evidence type="ECO:0000313" key="1">
    <source>
        <dbReference type="EMBL" id="SVE63193.1"/>
    </source>
</evidence>
<accession>A0A383F3D0</accession>
<dbReference type="AlphaFoldDB" id="A0A383F3D0"/>
<sequence>MTGHGIHEKRDKHEEGMDVALALIQSLVIGDDVAKIAAYRRLQHVWTQKEIDDLTIDVEALFRAYAG</sequence>
<reference evidence="1" key="1">
    <citation type="submission" date="2018-05" db="EMBL/GenBank/DDBJ databases">
        <authorList>
            <person name="Lanie J.A."/>
            <person name="Ng W.-L."/>
            <person name="Kazmierczak K.M."/>
            <person name="Andrzejewski T.M."/>
            <person name="Davidsen T.M."/>
            <person name="Wayne K.J."/>
            <person name="Tettelin H."/>
            <person name="Glass J.I."/>
            <person name="Rusch D."/>
            <person name="Podicherti R."/>
            <person name="Tsui H.-C.T."/>
            <person name="Winkler M.E."/>
        </authorList>
    </citation>
    <scope>NUCLEOTIDE SEQUENCE</scope>
</reference>
<dbReference type="EMBL" id="UINC01230885">
    <property type="protein sequence ID" value="SVE63193.1"/>
    <property type="molecule type" value="Genomic_DNA"/>
</dbReference>
<protein>
    <submittedName>
        <fullName evidence="1">Uncharacterized protein</fullName>
    </submittedName>
</protein>
<name>A0A383F3D0_9ZZZZ</name>
<gene>
    <name evidence="1" type="ORF">METZ01_LOCUS516047</name>
</gene>